<organism evidence="1 2">
    <name type="scientific">Candidatus Roizmanbacteria bacterium CG11_big_fil_rev_8_21_14_0_20_35_14</name>
    <dbReference type="NCBI Taxonomy" id="1974855"/>
    <lineage>
        <taxon>Bacteria</taxon>
        <taxon>Candidatus Roizmaniibacteriota</taxon>
    </lineage>
</organism>
<accession>A0A2H0KNY0</accession>
<evidence type="ECO:0000313" key="2">
    <source>
        <dbReference type="Proteomes" id="UP000229570"/>
    </source>
</evidence>
<sequence length="69" mass="8748">MYNWSVDEKYMRKFPRKYQLWRLEQIISYGLDGEKLDKNEVTSNWDYLKKRIDPERRKFLEFLLWPKQS</sequence>
<protein>
    <submittedName>
        <fullName evidence="1">Uncharacterized protein</fullName>
    </submittedName>
</protein>
<name>A0A2H0KNY0_9BACT</name>
<gene>
    <name evidence="1" type="ORF">COV86_04880</name>
</gene>
<dbReference type="AlphaFoldDB" id="A0A2H0KNY0"/>
<dbReference type="EMBL" id="PCVL01000077">
    <property type="protein sequence ID" value="PIQ72094.1"/>
    <property type="molecule type" value="Genomic_DNA"/>
</dbReference>
<comment type="caution">
    <text evidence="1">The sequence shown here is derived from an EMBL/GenBank/DDBJ whole genome shotgun (WGS) entry which is preliminary data.</text>
</comment>
<proteinExistence type="predicted"/>
<reference evidence="1 2" key="1">
    <citation type="submission" date="2017-09" db="EMBL/GenBank/DDBJ databases">
        <title>Depth-based differentiation of microbial function through sediment-hosted aquifers and enrichment of novel symbionts in the deep terrestrial subsurface.</title>
        <authorList>
            <person name="Probst A.J."/>
            <person name="Ladd B."/>
            <person name="Jarett J.K."/>
            <person name="Geller-Mcgrath D.E."/>
            <person name="Sieber C.M."/>
            <person name="Emerson J.B."/>
            <person name="Anantharaman K."/>
            <person name="Thomas B.C."/>
            <person name="Malmstrom R."/>
            <person name="Stieglmeier M."/>
            <person name="Klingl A."/>
            <person name="Woyke T."/>
            <person name="Ryan C.M."/>
            <person name="Banfield J.F."/>
        </authorList>
    </citation>
    <scope>NUCLEOTIDE SEQUENCE [LARGE SCALE GENOMIC DNA]</scope>
    <source>
        <strain evidence="1">CG11_big_fil_rev_8_21_14_0_20_35_14</strain>
    </source>
</reference>
<evidence type="ECO:0000313" key="1">
    <source>
        <dbReference type="EMBL" id="PIQ72094.1"/>
    </source>
</evidence>
<dbReference type="Proteomes" id="UP000229570">
    <property type="component" value="Unassembled WGS sequence"/>
</dbReference>